<feature type="signal peptide" evidence="7">
    <location>
        <begin position="1"/>
        <end position="17"/>
    </location>
</feature>
<dbReference type="InterPro" id="IPR045857">
    <property type="entry name" value="O16G_dom_2"/>
</dbReference>
<accession>A0A833S0G2</accession>
<dbReference type="GO" id="GO:0004558">
    <property type="term" value="F:alpha-1,4-glucosidase activity"/>
    <property type="evidence" value="ECO:0007669"/>
    <property type="project" value="UniProtKB-EC"/>
</dbReference>
<keyword evidence="6" id="KW-0472">Membrane</keyword>
<dbReference type="GO" id="GO:0005975">
    <property type="term" value="P:carbohydrate metabolic process"/>
    <property type="evidence" value="ECO:0007669"/>
    <property type="project" value="InterPro"/>
</dbReference>
<dbReference type="EMBL" id="WNWW01000648">
    <property type="protein sequence ID" value="KAF3422735.1"/>
    <property type="molecule type" value="Genomic_DNA"/>
</dbReference>
<evidence type="ECO:0000313" key="10">
    <source>
        <dbReference type="Proteomes" id="UP000655588"/>
    </source>
</evidence>
<keyword evidence="4" id="KW-0325">Glycoprotein</keyword>
<keyword evidence="7" id="KW-0732">Signal</keyword>
<gene>
    <name evidence="9" type="ORF">E2986_09451</name>
</gene>
<dbReference type="PANTHER" id="PTHR10357:SF179">
    <property type="entry name" value="NEUTRAL AND BASIC AMINO ACID TRANSPORT PROTEIN RBAT"/>
    <property type="match status" value="1"/>
</dbReference>
<dbReference type="Gene3D" id="3.90.400.10">
    <property type="entry name" value="Oligo-1,6-glucosidase, Domain 2"/>
    <property type="match status" value="5"/>
</dbReference>
<proteinExistence type="inferred from homology"/>
<feature type="domain" description="Glycosyl hydrolase family 13 catalytic" evidence="8">
    <location>
        <begin position="2046"/>
        <end position="2441"/>
    </location>
</feature>
<comment type="caution">
    <text evidence="9">The sequence shown here is derived from an EMBL/GenBank/DDBJ whole genome shotgun (WGS) entry which is preliminary data.</text>
</comment>
<keyword evidence="5" id="KW-0378">Hydrolase</keyword>
<feature type="domain" description="Glycosyl hydrolase family 13 catalytic" evidence="8">
    <location>
        <begin position="1066"/>
        <end position="1449"/>
    </location>
</feature>
<evidence type="ECO:0000256" key="6">
    <source>
        <dbReference type="SAM" id="Phobius"/>
    </source>
</evidence>
<feature type="domain" description="Glycosyl hydrolase family 13 catalytic" evidence="8">
    <location>
        <begin position="563"/>
        <end position="914"/>
    </location>
</feature>
<evidence type="ECO:0000259" key="8">
    <source>
        <dbReference type="SMART" id="SM00642"/>
    </source>
</evidence>
<feature type="chain" id="PRO_5032498513" description="alpha-glucosidase" evidence="7">
    <location>
        <begin position="18"/>
        <end position="2611"/>
    </location>
</feature>
<dbReference type="PANTHER" id="PTHR10357">
    <property type="entry name" value="ALPHA-AMYLASE FAMILY MEMBER"/>
    <property type="match status" value="1"/>
</dbReference>
<comment type="catalytic activity">
    <reaction evidence="1">
        <text>Hydrolysis of terminal, non-reducing (1-&gt;4)-linked alpha-D-glucose residues with release of alpha-D-glucose.</text>
        <dbReference type="EC" id="3.2.1.20"/>
    </reaction>
</comment>
<dbReference type="CDD" id="cd11328">
    <property type="entry name" value="AmyAc_maltase"/>
    <property type="match status" value="3"/>
</dbReference>
<dbReference type="Gene3D" id="3.20.20.80">
    <property type="entry name" value="Glycosidases"/>
    <property type="match status" value="7"/>
</dbReference>
<evidence type="ECO:0000256" key="2">
    <source>
        <dbReference type="ARBA" id="ARBA00008061"/>
    </source>
</evidence>
<evidence type="ECO:0000256" key="4">
    <source>
        <dbReference type="ARBA" id="ARBA00023180"/>
    </source>
</evidence>
<dbReference type="InterPro" id="IPR017853">
    <property type="entry name" value="GH"/>
</dbReference>
<reference evidence="9" key="1">
    <citation type="submission" date="2019-11" db="EMBL/GenBank/DDBJ databases">
        <title>The nuclear and mitochondrial genomes of Frieseomelitta varia - a highly eusocial stingless bee (Meliponini) with a permanently sterile worker caste.</title>
        <authorList>
            <person name="Freitas F.C.P."/>
            <person name="Lourenco A.P."/>
            <person name="Nunes F.M.F."/>
            <person name="Paschoal A.R."/>
            <person name="Abreu F.C.P."/>
            <person name="Barbin F.O."/>
            <person name="Bataglia L."/>
            <person name="Cardoso-Junior C.A.M."/>
            <person name="Cervoni M.S."/>
            <person name="Silva S.R."/>
            <person name="Dalarmi F."/>
            <person name="Del Lama M.A."/>
            <person name="Depintor T.S."/>
            <person name="Ferreira K.M."/>
            <person name="Goria P.S."/>
            <person name="Jaskot M.C."/>
            <person name="Lago D.C."/>
            <person name="Luna-Lucena D."/>
            <person name="Moda L.M."/>
            <person name="Nascimento L."/>
            <person name="Pedrino M."/>
            <person name="Rabico F.O."/>
            <person name="Sanches F.C."/>
            <person name="Santos D.E."/>
            <person name="Santos C.G."/>
            <person name="Vieira J."/>
            <person name="Lopes T.F."/>
            <person name="Barchuk A.R."/>
            <person name="Hartfelder K."/>
            <person name="Simoes Z.L.P."/>
            <person name="Bitondi M.M.G."/>
            <person name="Pinheiro D.G."/>
        </authorList>
    </citation>
    <scope>NUCLEOTIDE SEQUENCE</scope>
    <source>
        <strain evidence="9">USP_RPSP 00005682</strain>
        <tissue evidence="9">Whole individual</tissue>
    </source>
</reference>
<keyword evidence="10" id="KW-1185">Reference proteome</keyword>
<dbReference type="EC" id="3.2.1.20" evidence="3"/>
<dbReference type="FunFam" id="3.90.400.10:FF:000001">
    <property type="entry name" value="Maltase A3, isoform A"/>
    <property type="match status" value="3"/>
</dbReference>
<evidence type="ECO:0000256" key="3">
    <source>
        <dbReference type="ARBA" id="ARBA00012741"/>
    </source>
</evidence>
<dbReference type="InterPro" id="IPR006047">
    <property type="entry name" value="GH13_cat_dom"/>
</dbReference>
<protein>
    <recommendedName>
        <fullName evidence="3">alpha-glucosidase</fullName>
        <ecNumber evidence="3">3.2.1.20</ecNumber>
    </recommendedName>
</protein>
<feature type="domain" description="Glycosyl hydrolase family 13 catalytic" evidence="8">
    <location>
        <begin position="1560"/>
        <end position="1951"/>
    </location>
</feature>
<feature type="transmembrane region" description="Helical" evidence="6">
    <location>
        <begin position="2554"/>
        <end position="2574"/>
    </location>
</feature>
<dbReference type="Pfam" id="PF00128">
    <property type="entry name" value="Alpha-amylase"/>
    <property type="match status" value="6"/>
</dbReference>
<feature type="domain" description="Glycosyl hydrolase family 13 catalytic" evidence="8">
    <location>
        <begin position="33"/>
        <end position="443"/>
    </location>
</feature>
<sequence>MRAAIAFCVAVLPLVIGITWEPPESAKDFSLYQIYPRSYKDSDGDGIGDLRGTSSLCFINYGFSTFVVQCLKNCKTSPGVTQRLDHFTESNVQAVWLSPIFRSPMVDFGYDISNFTEIEPLFGTLTDFEELLKAAHDRNLSVILDFVPNHTSDQHEWFKKSVQGIPPYDNYYIWHPGRIENGTRKAPNNWVSAMTGPAWEWNDERQAYYLHQFGPEQPDLNYYNPDVRREMEAILRFWLDKGVDGFRIDAMKYLYEDQRFLDEPLSGLTDDPNAIEYTLKIYTTDLQPTYDILPTWRKILDEYKQPKYIFVEVYTNTSSTMKYYDYGADFAFNFDLITNLTIDSTAADIKHVVDSWYNTMPKGSTPNWVAGNHDRPRLIKRVGEPRARAVTTFVLLLPGVSVTYYGEEIGMTDEYISWEETVDPLGCSSGKANYQSTSRDPVRTPFQWNNSVSAGFSSNSHTWLPVNANYKTLNLADEKKDKNSYYTLYEKLSKLKKSPHFKQATLVTKVLDKYVFAFARETKKHGSVYVITNFGDKNSIVNLSAFDNIPRILNVYYATADSKIYPRSYKDSDGDGIGDLRGIIQRLDHVVASNLDAIWLSPIYRSPMIDFGYDISNFTEIDPIFGTLTDFEDLGIPPYDDYYVWHPGRIENGTRQPPNNWVSALNGPAWTWRDERQAYYLHQFTVHQVDLNYYNPNVRREMEDILRFWLDKGVDGFRIDAITFLYEDQRFLDEPLSGQTDDPNNYYYTKKIYTSDQQPDYDILPTWRKLLDEYKQPKYIVVEAFSNTEKTMKYYHYGIDFPFNLDLITNLTTHSTAADIKHIVDTWYNIVLDGGTPNWVAGNHDRPRLVKRMGEPRARAITTFVLLLPGISVTYYGEEIGMTDEYISWEDTVDPLGCSSGKEKYESLSRDPVRTPFQWNNSLAAGFSSNSHTWLPVNANYKTLNLADEKKDKNSYYTLYKKLSKLKKSPHFKQANLVTKVLNKYVFAFARETKKHGSVYVITNFGDKNSIVNLSAFDNIPRILNVYYATADSKGHEGGNNILRGNTASGHRNNVESAGQYYRLFTIYPRSYKDSDGDGIGDLRGIIQRLDHVVASNLDAIWLSPIYRSPMIDFGYDISNFTEIDPIFGTLTDFEDLVKAAHDRNLSVILDFVPNHTSDQHEWFNKSLQGIPPYDNYYVWHSGRTENGTRQPPNNWVSQMGGSAWEWRDERQAYYLHQFVKQEPDLNYNSSDVRREMKDVLKFWLDKGADGFRIDAMKYLYEDQRFLDEPLSGLTDDPNSYDYTVKIYTTDQQPDYDILPTWRKVLDEYEQPKYIMVEVYSNTSATIKYYYYGADFPFNFDLITNLTRNSTAADIKHIVDSWYNNMPEGGTPNWVAGNHDRPRLVARMGEPRARAVTTFVLLLPGVSVTYYGEEIGMTDAYISWEDTQDPQGCLAGKANYQSSSRDPERTPFQWNDTVAAGFSSNSHTWIPVNPNYKTLNLADEKKDNNSYYTLYEKLSKLKKSPHFKHANLVTKVLDEYVFAFARSMRAVIAFCVAVLPLVIGITWEPSENAKDFSLYQIYPRSYMDSDGDGVGDLRGIIQRLDHMVASNLDAIWLSPIYRSPMVDFGYDISNYTDIDPTFGTMKDFDDLLKAAHDKNLLVIMDFVPNHTSDQHEWFQKSVQGISPYDNYYVWHTGQIENGTRKPPNNWVSEMHGSAWEWKDERQAYYLHQFAIQQPDLNYNSPDVRREIESVLINTLQDVLRFWLDKGVDGFRIDAMIFLYEDQRFLDEPLSGLTDDPDVYDYTEKIYTTNQQPDYDILPTWRKVLDEYEQPKYIMIEAYSNMSDTMKYYHYGADFPFNFYTITNLTSSSSAADIKHIVDSWYNNMPEGSTPNWVAGNHDHSRLIARLGEPRARAVTMSLLLLPGVSVTYYGEEIGMTDAYISWEDTVDPEGCRAGKANYQNITRDPERTPFQWNDTVAAGFSSNSHTWLPVNPNYKTLNLADEKKDKNSYYTLYEKLSKLKKSPHFKQANLVTEVLDEYVFAFARETEKHGSVYAITNFGDEDSTVDLSVFDNIPSIESKLEYLKDTGITAIWLSPINKSPMKDFGYDISDFRDVDPIFGSLNDLEDLLSEAHKLGIKIILDLVPNHTSNEHLWFKGSAASNTSKYADYYIWKDVIPNNWVSVFNNSAWTYHKERKQYYFHQFYPEQPDLNYRNPSVQEEMKEIIKFWLDKGIDGFRIDAIPFLFESANITLNEPKLPNTDSSLNESHFAYYDHIYIKDQPETYDMVQSWREYVDHYANKNNRDEIVILTEAYASLNNMIKYYDYGSHVPFNFKFITDVNAKSNTTEFANIANTWLKYMPDDGTPNWVMGNHDRVRVGTRYPGRADQLIMLEMILPGIAVTYYGEEIGMVDNSTLYMYDIRDGCRTPFQWDNTINAGFSNATETWLPVHSDYKINNLEKQKNISDSHYNLYKSLIQLRKKDVLTKGTFKLDTPTKNVLFVLRKDERTNETISLLLNFSPNETKVDLTKLLPEGEFKVLLANVNSTLRNNSNLHEHDTLEEKRYFRRRMENIFYFYSLEIFYSYLLKIFFSFNNLNKIYDSTGCLRALYVTERRGILNFPTRSMYYDEL</sequence>
<evidence type="ECO:0000256" key="7">
    <source>
        <dbReference type="SAM" id="SignalP"/>
    </source>
</evidence>
<organism evidence="9 10">
    <name type="scientific">Frieseomelitta varia</name>
    <dbReference type="NCBI Taxonomy" id="561572"/>
    <lineage>
        <taxon>Eukaryota</taxon>
        <taxon>Metazoa</taxon>
        <taxon>Ecdysozoa</taxon>
        <taxon>Arthropoda</taxon>
        <taxon>Hexapoda</taxon>
        <taxon>Insecta</taxon>
        <taxon>Pterygota</taxon>
        <taxon>Neoptera</taxon>
        <taxon>Endopterygota</taxon>
        <taxon>Hymenoptera</taxon>
        <taxon>Apocrita</taxon>
        <taxon>Aculeata</taxon>
        <taxon>Apoidea</taxon>
        <taxon>Anthophila</taxon>
        <taxon>Apidae</taxon>
        <taxon>Frieseomelitta</taxon>
    </lineage>
</organism>
<dbReference type="SMART" id="SM00642">
    <property type="entry name" value="Aamy"/>
    <property type="match status" value="5"/>
</dbReference>
<name>A0A833S0G2_9HYME</name>
<dbReference type="Proteomes" id="UP000655588">
    <property type="component" value="Unassembled WGS sequence"/>
</dbReference>
<evidence type="ECO:0000256" key="5">
    <source>
        <dbReference type="ARBA" id="ARBA00023295"/>
    </source>
</evidence>
<keyword evidence="6" id="KW-0812">Transmembrane</keyword>
<dbReference type="SUPFAM" id="SSF51445">
    <property type="entry name" value="(Trans)glycosidases"/>
    <property type="match status" value="5"/>
</dbReference>
<evidence type="ECO:0000313" key="9">
    <source>
        <dbReference type="EMBL" id="KAF3422735.1"/>
    </source>
</evidence>
<keyword evidence="6" id="KW-1133">Transmembrane helix</keyword>
<evidence type="ECO:0000256" key="1">
    <source>
        <dbReference type="ARBA" id="ARBA00001657"/>
    </source>
</evidence>
<keyword evidence="5" id="KW-0326">Glycosidase</keyword>
<comment type="similarity">
    <text evidence="2">Belongs to the glycosyl hydrolase 13 family.</text>
</comment>